<accession>A0A6H5G6R0</accession>
<organism evidence="1 2">
    <name type="scientific">Nesidiocoris tenuis</name>
    <dbReference type="NCBI Taxonomy" id="355587"/>
    <lineage>
        <taxon>Eukaryota</taxon>
        <taxon>Metazoa</taxon>
        <taxon>Ecdysozoa</taxon>
        <taxon>Arthropoda</taxon>
        <taxon>Hexapoda</taxon>
        <taxon>Insecta</taxon>
        <taxon>Pterygota</taxon>
        <taxon>Neoptera</taxon>
        <taxon>Paraneoptera</taxon>
        <taxon>Hemiptera</taxon>
        <taxon>Heteroptera</taxon>
        <taxon>Panheteroptera</taxon>
        <taxon>Cimicomorpha</taxon>
        <taxon>Miridae</taxon>
        <taxon>Dicyphina</taxon>
        <taxon>Nesidiocoris</taxon>
    </lineage>
</organism>
<gene>
    <name evidence="1" type="ORF">NTEN_LOCUS4157</name>
</gene>
<dbReference type="Proteomes" id="UP000479000">
    <property type="component" value="Unassembled WGS sequence"/>
</dbReference>
<proteinExistence type="predicted"/>
<protein>
    <submittedName>
        <fullName evidence="1">Uncharacterized protein</fullName>
    </submittedName>
</protein>
<evidence type="ECO:0000313" key="2">
    <source>
        <dbReference type="Proteomes" id="UP000479000"/>
    </source>
</evidence>
<dbReference type="AlphaFoldDB" id="A0A6H5G6R0"/>
<keyword evidence="2" id="KW-1185">Reference proteome</keyword>
<evidence type="ECO:0000313" key="1">
    <source>
        <dbReference type="EMBL" id="CAA9997863.1"/>
    </source>
</evidence>
<name>A0A6H5G6R0_9HEMI</name>
<reference evidence="1 2" key="1">
    <citation type="submission" date="2020-02" db="EMBL/GenBank/DDBJ databases">
        <authorList>
            <person name="Ferguson B K."/>
        </authorList>
    </citation>
    <scope>NUCLEOTIDE SEQUENCE [LARGE SCALE GENOMIC DNA]</scope>
</reference>
<sequence length="73" mass="8345">QTRQAIRRVETSSLVALPHLQVFALSFSLLAQVRPDLFIGSAGHSRWNGRYENFSRSRIAYQRLNFILLPVSS</sequence>
<feature type="non-terminal residue" evidence="1">
    <location>
        <position position="1"/>
    </location>
</feature>
<dbReference type="EMBL" id="CADCXU010006152">
    <property type="protein sequence ID" value="CAA9997863.1"/>
    <property type="molecule type" value="Genomic_DNA"/>
</dbReference>